<dbReference type="PANTHER" id="PTHR21373:SF0">
    <property type="entry name" value="N-ALPHA-ACETYLTRANSFERASE 35, NATC AUXILIARY SUBUNIT"/>
    <property type="match status" value="1"/>
</dbReference>
<evidence type="ECO:0000313" key="2">
    <source>
        <dbReference type="EMBL" id="EON96300.1"/>
    </source>
</evidence>
<dbReference type="GO" id="GO:0016740">
    <property type="term" value="F:transferase activity"/>
    <property type="evidence" value="ECO:0007669"/>
    <property type="project" value="UniProtKB-KW"/>
</dbReference>
<dbReference type="Proteomes" id="UP000014074">
    <property type="component" value="Unassembled WGS sequence"/>
</dbReference>
<keyword evidence="3" id="KW-1185">Reference proteome</keyword>
<organism evidence="2 3">
    <name type="scientific">Phaeoacremonium minimum (strain UCR-PA7)</name>
    <name type="common">Esca disease fungus</name>
    <name type="synonym">Togninia minima</name>
    <dbReference type="NCBI Taxonomy" id="1286976"/>
    <lineage>
        <taxon>Eukaryota</taxon>
        <taxon>Fungi</taxon>
        <taxon>Dikarya</taxon>
        <taxon>Ascomycota</taxon>
        <taxon>Pezizomycotina</taxon>
        <taxon>Sordariomycetes</taxon>
        <taxon>Sordariomycetidae</taxon>
        <taxon>Togniniales</taxon>
        <taxon>Togniniaceae</taxon>
        <taxon>Phaeoacremonium</taxon>
    </lineage>
</organism>
<reference evidence="3" key="1">
    <citation type="journal article" date="2013" name="Genome Announc.">
        <title>Draft genome sequence of the ascomycete Phaeoacremonium aleophilum strain UCR-PA7, a causal agent of the esca disease complex in grapevines.</title>
        <authorList>
            <person name="Blanco-Ulate B."/>
            <person name="Rolshausen P."/>
            <person name="Cantu D."/>
        </authorList>
    </citation>
    <scope>NUCLEOTIDE SEQUENCE [LARGE SCALE GENOMIC DNA]</scope>
    <source>
        <strain evidence="3">UCR-PA7</strain>
    </source>
</reference>
<feature type="domain" description="NAA35-like N-terminal" evidence="1">
    <location>
        <begin position="56"/>
        <end position="120"/>
    </location>
</feature>
<dbReference type="KEGG" id="tmn:UCRPA7_8264"/>
<keyword evidence="2" id="KW-0808">Transferase</keyword>
<dbReference type="GO" id="GO:0031417">
    <property type="term" value="C:NatC complex"/>
    <property type="evidence" value="ECO:0007669"/>
    <property type="project" value="InterPro"/>
</dbReference>
<dbReference type="OrthoDB" id="269405at2759"/>
<dbReference type="PANTHER" id="PTHR21373">
    <property type="entry name" value="GLUCOSE REPRESSIBLE PROTEIN MAK10"/>
    <property type="match status" value="1"/>
</dbReference>
<dbReference type="GeneID" id="19329099"/>
<gene>
    <name evidence="2" type="ORF">UCRPA7_8264</name>
</gene>
<dbReference type="Pfam" id="PF04112">
    <property type="entry name" value="Mak10"/>
    <property type="match status" value="1"/>
</dbReference>
<dbReference type="InterPro" id="IPR007244">
    <property type="entry name" value="Naa35_N"/>
</dbReference>
<sequence>MIPNEALVSKELSGLSINQDPYLDDTPPPAPKITSEGVISIDITDKFVTAAKTLEPGELIKDGYFTLFESVGALEIMDSKMDSGCLEPGESLDEDYDTSRPLLPKEVLGIIDQLLCHEVSTVLHNCFINI</sequence>
<dbReference type="InterPro" id="IPR057983">
    <property type="entry name" value="NAA35-like_N"/>
</dbReference>
<name>R8BAH7_PHAM7</name>
<dbReference type="AlphaFoldDB" id="R8BAH7"/>
<evidence type="ECO:0000259" key="1">
    <source>
        <dbReference type="Pfam" id="PF04112"/>
    </source>
</evidence>
<accession>R8BAH7</accession>
<dbReference type="EMBL" id="KB933350">
    <property type="protein sequence ID" value="EON96300.1"/>
    <property type="molecule type" value="Genomic_DNA"/>
</dbReference>
<proteinExistence type="predicted"/>
<protein>
    <submittedName>
        <fullName evidence="2">Putative amino-acid n-acetyltransferase subunit protein</fullName>
    </submittedName>
</protein>
<dbReference type="eggNOG" id="KOG2343">
    <property type="taxonomic scope" value="Eukaryota"/>
</dbReference>
<dbReference type="RefSeq" id="XP_007918972.1">
    <property type="nucleotide sequence ID" value="XM_007920781.1"/>
</dbReference>
<evidence type="ECO:0000313" key="3">
    <source>
        <dbReference type="Proteomes" id="UP000014074"/>
    </source>
</evidence>
<dbReference type="HOGENOM" id="CLU_1939589_0_0_1"/>